<dbReference type="OrthoDB" id="3980597at2759"/>
<keyword evidence="2" id="KW-1185">Reference proteome</keyword>
<organism evidence="1 2">
    <name type="scientific">Wickerhamomyces anomalus (strain ATCC 58044 / CBS 1984 / NCYC 433 / NRRL Y-366-8)</name>
    <name type="common">Yeast</name>
    <name type="synonym">Hansenula anomala</name>
    <dbReference type="NCBI Taxonomy" id="683960"/>
    <lineage>
        <taxon>Eukaryota</taxon>
        <taxon>Fungi</taxon>
        <taxon>Dikarya</taxon>
        <taxon>Ascomycota</taxon>
        <taxon>Saccharomycotina</taxon>
        <taxon>Saccharomycetes</taxon>
        <taxon>Phaffomycetales</taxon>
        <taxon>Wickerhamomycetaceae</taxon>
        <taxon>Wickerhamomyces</taxon>
    </lineage>
</organism>
<evidence type="ECO:0000313" key="1">
    <source>
        <dbReference type="EMBL" id="ODQ59810.1"/>
    </source>
</evidence>
<evidence type="ECO:0000313" key="2">
    <source>
        <dbReference type="Proteomes" id="UP000094112"/>
    </source>
</evidence>
<dbReference type="RefSeq" id="XP_019039017.1">
    <property type="nucleotide sequence ID" value="XM_019183356.1"/>
</dbReference>
<reference evidence="1 2" key="1">
    <citation type="journal article" date="2016" name="Proc. Natl. Acad. Sci. U.S.A.">
        <title>Comparative genomics of biotechnologically important yeasts.</title>
        <authorList>
            <person name="Riley R."/>
            <person name="Haridas S."/>
            <person name="Wolfe K.H."/>
            <person name="Lopes M.R."/>
            <person name="Hittinger C.T."/>
            <person name="Goeker M."/>
            <person name="Salamov A.A."/>
            <person name="Wisecaver J.H."/>
            <person name="Long T.M."/>
            <person name="Calvey C.H."/>
            <person name="Aerts A.L."/>
            <person name="Barry K.W."/>
            <person name="Choi C."/>
            <person name="Clum A."/>
            <person name="Coughlan A.Y."/>
            <person name="Deshpande S."/>
            <person name="Douglass A.P."/>
            <person name="Hanson S.J."/>
            <person name="Klenk H.-P."/>
            <person name="LaButti K.M."/>
            <person name="Lapidus A."/>
            <person name="Lindquist E.A."/>
            <person name="Lipzen A.M."/>
            <person name="Meier-Kolthoff J.P."/>
            <person name="Ohm R.A."/>
            <person name="Otillar R.P."/>
            <person name="Pangilinan J.L."/>
            <person name="Peng Y."/>
            <person name="Rokas A."/>
            <person name="Rosa C.A."/>
            <person name="Scheuner C."/>
            <person name="Sibirny A.A."/>
            <person name="Slot J.C."/>
            <person name="Stielow J.B."/>
            <person name="Sun H."/>
            <person name="Kurtzman C.P."/>
            <person name="Blackwell M."/>
            <person name="Grigoriev I.V."/>
            <person name="Jeffries T.W."/>
        </authorList>
    </citation>
    <scope>NUCLEOTIDE SEQUENCE [LARGE SCALE GENOMIC DNA]</scope>
    <source>
        <strain evidence="2">ATCC 58044 / CBS 1984 / NCYC 433 / NRRL Y-366-8</strain>
    </source>
</reference>
<name>A0A1E3P3H6_WICAA</name>
<dbReference type="AlphaFoldDB" id="A0A1E3P3H6"/>
<gene>
    <name evidence="1" type="ORF">WICANDRAFT_62397</name>
</gene>
<protein>
    <submittedName>
        <fullName evidence="1">Uncharacterized protein</fullName>
    </submittedName>
</protein>
<accession>A0A1E3P3H6</accession>
<dbReference type="EMBL" id="KV454210">
    <property type="protein sequence ID" value="ODQ59810.1"/>
    <property type="molecule type" value="Genomic_DNA"/>
</dbReference>
<dbReference type="GeneID" id="30200602"/>
<proteinExistence type="predicted"/>
<sequence length="603" mass="70847">MDYTAIYNTYNPATFRNTFGGTSDDSDNQFKFVPIENLFHDEELQKRLNNDMNNFCPVFTFFNDEKIRKLSIEEQNFHKAMLKKWIMLYDSLGFKVNILHYNDAVSNPKMDEFVNKRILFNKNNQINENYMKLLAWENKSLQMDPESGISGFYSDYTIFPMVGHSSVLSDLRLTCKDFQGFTLFEDYDFQLITSDSSSISKILDSLISKNRDFEILETDKFNSIFADYSLKTFAKLLNNKNIKTLVEKIPKILDQHLRAYRLTNRFSKINIVDPLALSDHYFFRPIFSILRTLTKCEEFIITPPTKHFLKNFEKNLKERLPDPITPDSDLEYVTRMDKLLEELYSSSKTATRNMCSNDLEVEITNELNFDSKALNLISIPHPISVLSALKYNQKNVFISEEIVSIEQNNFLTTLLSKNFKNIEDLYNIIKNIDLNYYFFNFETMTPDSLRHELSIILGFELDKITDSSPVRYNDASKFLNEIVDENMILSQGELMRKLDNVKQLVSKYGEPMSYVINQRQSNSKIQELRDRLKNWNQLEKPTDPAKILETQHFESRHDPIVEISENYNKLDSSIWHLVKNVRFIDDMKFKELTNIGITKFNNL</sequence>
<dbReference type="Proteomes" id="UP000094112">
    <property type="component" value="Unassembled WGS sequence"/>
</dbReference>